<dbReference type="InterPro" id="IPR027417">
    <property type="entry name" value="P-loop_NTPase"/>
</dbReference>
<dbReference type="SUPFAM" id="SSF48452">
    <property type="entry name" value="TPR-like"/>
    <property type="match status" value="1"/>
</dbReference>
<reference evidence="4 5" key="1">
    <citation type="journal article" date="2019" name="Nat. Ecol. Evol.">
        <title>Megaphylogeny resolves global patterns of mushroom evolution.</title>
        <authorList>
            <person name="Varga T."/>
            <person name="Krizsan K."/>
            <person name="Foldi C."/>
            <person name="Dima B."/>
            <person name="Sanchez-Garcia M."/>
            <person name="Sanchez-Ramirez S."/>
            <person name="Szollosi G.J."/>
            <person name="Szarkandi J.G."/>
            <person name="Papp V."/>
            <person name="Albert L."/>
            <person name="Andreopoulos W."/>
            <person name="Angelini C."/>
            <person name="Antonin V."/>
            <person name="Barry K.W."/>
            <person name="Bougher N.L."/>
            <person name="Buchanan P."/>
            <person name="Buyck B."/>
            <person name="Bense V."/>
            <person name="Catcheside P."/>
            <person name="Chovatia M."/>
            <person name="Cooper J."/>
            <person name="Damon W."/>
            <person name="Desjardin D."/>
            <person name="Finy P."/>
            <person name="Geml J."/>
            <person name="Haridas S."/>
            <person name="Hughes K."/>
            <person name="Justo A."/>
            <person name="Karasinski D."/>
            <person name="Kautmanova I."/>
            <person name="Kiss B."/>
            <person name="Kocsube S."/>
            <person name="Kotiranta H."/>
            <person name="LaButti K.M."/>
            <person name="Lechner B.E."/>
            <person name="Liimatainen K."/>
            <person name="Lipzen A."/>
            <person name="Lukacs Z."/>
            <person name="Mihaltcheva S."/>
            <person name="Morgado L.N."/>
            <person name="Niskanen T."/>
            <person name="Noordeloos M.E."/>
            <person name="Ohm R.A."/>
            <person name="Ortiz-Santana B."/>
            <person name="Ovrebo C."/>
            <person name="Racz N."/>
            <person name="Riley R."/>
            <person name="Savchenko A."/>
            <person name="Shiryaev A."/>
            <person name="Soop K."/>
            <person name="Spirin V."/>
            <person name="Szebenyi C."/>
            <person name="Tomsovsky M."/>
            <person name="Tulloss R.E."/>
            <person name="Uehling J."/>
            <person name="Grigoriev I.V."/>
            <person name="Vagvolgyi C."/>
            <person name="Papp T."/>
            <person name="Martin F.M."/>
            <person name="Miettinen O."/>
            <person name="Hibbett D.S."/>
            <person name="Nagy L.G."/>
        </authorList>
    </citation>
    <scope>NUCLEOTIDE SEQUENCE [LARGE SCALE GENOMIC DNA]</scope>
    <source>
        <strain evidence="4 5">FP101781</strain>
    </source>
</reference>
<dbReference type="OrthoDB" id="3261813at2759"/>
<evidence type="ECO:0000313" key="5">
    <source>
        <dbReference type="Proteomes" id="UP000298030"/>
    </source>
</evidence>
<dbReference type="InterPro" id="IPR056884">
    <property type="entry name" value="NPHP3-like_N"/>
</dbReference>
<protein>
    <recommendedName>
        <fullName evidence="3">Nephrocystin 3-like N-terminal domain-containing protein</fullName>
    </recommendedName>
</protein>
<sequence length="1126" mass="126008">MFSPPKAMQSRSDTPRHRKQGRVLDVLNPIRWVLGSREACPNGLTVPDAGLRPPPDERSRTLELECGTMTVLCAVPRMTQTDRPRRPTPTTQVQDYSTHRYGDTCECPVVSRRYNTHLTTIEHVEKVFYPPYPSNETILWDSLPRLRDVSGLEARAYLEGSREDSVLELLGWAQDPPSELVLFVYGPAGVGKSTLARHLTHRLNALGRLAASVSLNGIPNDARGPESVVKLISREIGEKYHEAIPTILAAIGSCKGAPLEDHVAMYLRDPLRSLGLSHALTVVFDAVDEWESYGDFLRALQCLSSSSTFLRFILLGRSNPRTRGFKDTCIRPYPLHPVTTTIMTQYFRKQFEEVHWCRRPTVRQLAQLAELANGLFIWAAVVCSLVQKRLSRLSPDFILDSVLDSRKSLGDGKQLATLYHQAILWLFPDSEDQDLFRDYLGATLALQEPLPLTEFASLTSLPIHAVDGIQTHLKALQIRKAGDKDETQVVHPAHRLFHLSFLEYLESIFTPSTIAFHISIFDSHSKLAECCLKELPLFLPSLKHLTSLDLAPRQKYAVTWLLKHIHHGTPAVRPGASVEWGHTRHCALLRQYGFKLLDQWRDLFVGLVAPECVDVDSFKAEYSDDEAALVMLDVDEVLKATAEDAPARSFRIPCLEMAVRVRTEDAKVWCYLGWAYWSAAQSSRSSEACVRAVAAHENALLIVEETESFDRAHLLYSLATALNTRFERLGNAQDLDRSIKLHQSALELYRMIYLNNFARATLCRSRTTGDEDEAISLLRAAVDLSQPGDPNISMYLTNLASLLDSRFADTGVVEYHSEAIGLFEEALKLRPSGHVDRVASLNNLATSLYNHFWITNSTDSLNKAIQLRREVLEFHPFGHPGRTQSLDTLASCLYSRSKSVGSIDDLKEATLLSREVLELITPDHANRAIALDRLASYLYVIFTKAGSVTCLDESIRLRREVLDISPPGGVTRAVLLNDLAWSLVLRYEAQSSTEDLDESIILSRESLDIYPSGHPGRCFVLDTLARALLYNSATLEEALKLSRESITPLPNTSGWEHLTTFVMILHRLYEQSGEFDQLREATSACKEALSICPATDPARPKLIALEAKLAEGQAAQLSFPHSQALP</sequence>
<dbReference type="InterPro" id="IPR011990">
    <property type="entry name" value="TPR-like_helical_dom_sf"/>
</dbReference>
<dbReference type="PANTHER" id="PTHR10039:SF14">
    <property type="entry name" value="NACHT DOMAIN-CONTAINING PROTEIN"/>
    <property type="match status" value="1"/>
</dbReference>
<accession>A0A4Y7TEM9</accession>
<name>A0A4Y7TEM9_COPMI</name>
<keyword evidence="5" id="KW-1185">Reference proteome</keyword>
<dbReference type="SUPFAM" id="SSF81901">
    <property type="entry name" value="HCP-like"/>
    <property type="match status" value="1"/>
</dbReference>
<feature type="region of interest" description="Disordered" evidence="2">
    <location>
        <begin position="1"/>
        <end position="20"/>
    </location>
</feature>
<dbReference type="Gene3D" id="1.25.40.10">
    <property type="entry name" value="Tetratricopeptide repeat domain"/>
    <property type="match status" value="2"/>
</dbReference>
<keyword evidence="1" id="KW-0677">Repeat</keyword>
<dbReference type="Proteomes" id="UP000298030">
    <property type="component" value="Unassembled WGS sequence"/>
</dbReference>
<evidence type="ECO:0000259" key="3">
    <source>
        <dbReference type="Pfam" id="PF24883"/>
    </source>
</evidence>
<dbReference type="Gene3D" id="3.40.50.300">
    <property type="entry name" value="P-loop containing nucleotide triphosphate hydrolases"/>
    <property type="match status" value="1"/>
</dbReference>
<evidence type="ECO:0000256" key="1">
    <source>
        <dbReference type="ARBA" id="ARBA00022737"/>
    </source>
</evidence>
<dbReference type="AlphaFoldDB" id="A0A4Y7TEM9"/>
<evidence type="ECO:0000256" key="2">
    <source>
        <dbReference type="SAM" id="MobiDB-lite"/>
    </source>
</evidence>
<dbReference type="PANTHER" id="PTHR10039">
    <property type="entry name" value="AMELOGENIN"/>
    <property type="match status" value="1"/>
</dbReference>
<gene>
    <name evidence="4" type="ORF">FA13DRAFT_1731601</name>
</gene>
<dbReference type="EMBL" id="QPFP01000015">
    <property type="protein sequence ID" value="TEB32404.1"/>
    <property type="molecule type" value="Genomic_DNA"/>
</dbReference>
<dbReference type="Pfam" id="PF24883">
    <property type="entry name" value="NPHP3_N"/>
    <property type="match status" value="1"/>
</dbReference>
<comment type="caution">
    <text evidence="4">The sequence shown here is derived from an EMBL/GenBank/DDBJ whole genome shotgun (WGS) entry which is preliminary data.</text>
</comment>
<dbReference type="SUPFAM" id="SSF52540">
    <property type="entry name" value="P-loop containing nucleoside triphosphate hydrolases"/>
    <property type="match status" value="1"/>
</dbReference>
<proteinExistence type="predicted"/>
<dbReference type="STRING" id="71717.A0A4Y7TEM9"/>
<feature type="domain" description="Nephrocystin 3-like N-terminal" evidence="3">
    <location>
        <begin position="171"/>
        <end position="317"/>
    </location>
</feature>
<evidence type="ECO:0000313" key="4">
    <source>
        <dbReference type="EMBL" id="TEB32404.1"/>
    </source>
</evidence>
<organism evidence="4 5">
    <name type="scientific">Coprinellus micaceus</name>
    <name type="common">Glistening ink-cap mushroom</name>
    <name type="synonym">Coprinus micaceus</name>
    <dbReference type="NCBI Taxonomy" id="71717"/>
    <lineage>
        <taxon>Eukaryota</taxon>
        <taxon>Fungi</taxon>
        <taxon>Dikarya</taxon>
        <taxon>Basidiomycota</taxon>
        <taxon>Agaricomycotina</taxon>
        <taxon>Agaricomycetes</taxon>
        <taxon>Agaricomycetidae</taxon>
        <taxon>Agaricales</taxon>
        <taxon>Agaricineae</taxon>
        <taxon>Psathyrellaceae</taxon>
        <taxon>Coprinellus</taxon>
    </lineage>
</organism>